<dbReference type="PROSITE" id="PS50082">
    <property type="entry name" value="WD_REPEATS_2"/>
    <property type="match status" value="1"/>
</dbReference>
<comment type="caution">
    <text evidence="6">The sequence shown here is derived from an EMBL/GenBank/DDBJ whole genome shotgun (WGS) entry which is preliminary data.</text>
</comment>
<evidence type="ECO:0000259" key="5">
    <source>
        <dbReference type="Pfam" id="PF12234"/>
    </source>
</evidence>
<dbReference type="InterPro" id="IPR052208">
    <property type="entry name" value="DmX-like/RAVE_component"/>
</dbReference>
<protein>
    <recommendedName>
        <fullName evidence="5">RAVE complex protein Rav1 C-terminal domain-containing protein</fullName>
    </recommendedName>
</protein>
<proteinExistence type="predicted"/>
<dbReference type="Proteomes" id="UP001190700">
    <property type="component" value="Unassembled WGS sequence"/>
</dbReference>
<reference evidence="6 7" key="1">
    <citation type="journal article" date="2015" name="Genome Biol. Evol.">
        <title>Comparative Genomics of a Bacterivorous Green Alga Reveals Evolutionary Causalities and Consequences of Phago-Mixotrophic Mode of Nutrition.</title>
        <authorList>
            <person name="Burns J.A."/>
            <person name="Paasch A."/>
            <person name="Narechania A."/>
            <person name="Kim E."/>
        </authorList>
    </citation>
    <scope>NUCLEOTIDE SEQUENCE [LARGE SCALE GENOMIC DNA]</scope>
    <source>
        <strain evidence="6 7">PLY_AMNH</strain>
    </source>
</reference>
<dbReference type="InterPro" id="IPR019775">
    <property type="entry name" value="WD40_repeat_CS"/>
</dbReference>
<feature type="compositionally biased region" description="Low complexity" evidence="4">
    <location>
        <begin position="401"/>
        <end position="420"/>
    </location>
</feature>
<dbReference type="EMBL" id="LGRX02034433">
    <property type="protein sequence ID" value="KAK3237811.1"/>
    <property type="molecule type" value="Genomic_DNA"/>
</dbReference>
<dbReference type="InterPro" id="IPR015943">
    <property type="entry name" value="WD40/YVTN_repeat-like_dom_sf"/>
</dbReference>
<feature type="compositionally biased region" description="Low complexity" evidence="4">
    <location>
        <begin position="782"/>
        <end position="796"/>
    </location>
</feature>
<evidence type="ECO:0000256" key="1">
    <source>
        <dbReference type="ARBA" id="ARBA00022574"/>
    </source>
</evidence>
<dbReference type="GO" id="GO:0043291">
    <property type="term" value="C:RAVE complex"/>
    <property type="evidence" value="ECO:0007669"/>
    <property type="project" value="TreeGrafter"/>
</dbReference>
<keyword evidence="2" id="KW-0677">Repeat</keyword>
<feature type="region of interest" description="Disordered" evidence="4">
    <location>
        <begin position="835"/>
        <end position="956"/>
    </location>
</feature>
<evidence type="ECO:0000313" key="7">
    <source>
        <dbReference type="Proteomes" id="UP001190700"/>
    </source>
</evidence>
<dbReference type="SUPFAM" id="SSF50978">
    <property type="entry name" value="WD40 repeat-like"/>
    <property type="match status" value="1"/>
</dbReference>
<evidence type="ECO:0000313" key="6">
    <source>
        <dbReference type="EMBL" id="KAK3237811.1"/>
    </source>
</evidence>
<feature type="compositionally biased region" description="Low complexity" evidence="4">
    <location>
        <begin position="908"/>
        <end position="928"/>
    </location>
</feature>
<keyword evidence="7" id="KW-1185">Reference proteome</keyword>
<dbReference type="PANTHER" id="PTHR13950:SF9">
    <property type="entry name" value="RABCONNECTIN-3A"/>
    <property type="match status" value="1"/>
</dbReference>
<evidence type="ECO:0000256" key="4">
    <source>
        <dbReference type="SAM" id="MobiDB-lite"/>
    </source>
</evidence>
<dbReference type="PANTHER" id="PTHR13950">
    <property type="entry name" value="RABCONNECTIN-RELATED"/>
    <property type="match status" value="1"/>
</dbReference>
<name>A0AAE0BJR0_9CHLO</name>
<feature type="region of interest" description="Disordered" evidence="4">
    <location>
        <begin position="779"/>
        <end position="800"/>
    </location>
</feature>
<dbReference type="InterPro" id="IPR036322">
    <property type="entry name" value="WD40_repeat_dom_sf"/>
</dbReference>
<dbReference type="PROSITE" id="PS00678">
    <property type="entry name" value="WD_REPEATS_1"/>
    <property type="match status" value="1"/>
</dbReference>
<keyword evidence="1 3" id="KW-0853">WD repeat</keyword>
<feature type="repeat" description="WD" evidence="3">
    <location>
        <begin position="1328"/>
        <end position="1342"/>
    </location>
</feature>
<dbReference type="InterPro" id="IPR022033">
    <property type="entry name" value="Rav1p_C"/>
</dbReference>
<organism evidence="6 7">
    <name type="scientific">Cymbomonas tetramitiformis</name>
    <dbReference type="NCBI Taxonomy" id="36881"/>
    <lineage>
        <taxon>Eukaryota</taxon>
        <taxon>Viridiplantae</taxon>
        <taxon>Chlorophyta</taxon>
        <taxon>Pyramimonadophyceae</taxon>
        <taxon>Pyramimonadales</taxon>
        <taxon>Pyramimonadaceae</taxon>
        <taxon>Cymbomonas</taxon>
    </lineage>
</organism>
<feature type="region of interest" description="Disordered" evidence="4">
    <location>
        <begin position="394"/>
        <end position="546"/>
    </location>
</feature>
<dbReference type="InterPro" id="IPR001680">
    <property type="entry name" value="WD40_rpt"/>
</dbReference>
<gene>
    <name evidence="6" type="ORF">CYMTET_52138</name>
</gene>
<evidence type="ECO:0000256" key="2">
    <source>
        <dbReference type="ARBA" id="ARBA00022737"/>
    </source>
</evidence>
<dbReference type="Pfam" id="PF12234">
    <property type="entry name" value="Rav1p_C"/>
    <property type="match status" value="1"/>
</dbReference>
<feature type="domain" description="RAVE complex protein Rav1 C-terminal" evidence="5">
    <location>
        <begin position="134"/>
        <end position="263"/>
    </location>
</feature>
<dbReference type="SMART" id="SM00320">
    <property type="entry name" value="WD40"/>
    <property type="match status" value="5"/>
</dbReference>
<dbReference type="Gene3D" id="2.130.10.10">
    <property type="entry name" value="YVTN repeat-like/Quinoprotein amine dehydrogenase"/>
    <property type="match status" value="2"/>
</dbReference>
<sequence length="1400" mass="143458">MVLTVAPSMDFPVPRPHSRGALIKGSLGYPSALPLIGPFGIPCAGLVVTSVPALQMCAGASERPPGPGRAPNSGAVPSERQLLRLAHTWGKAGGDVIAALPFPGKPSPGPSTASQTGLLEGCAEDEDRAGMRGLQRLRLAFWMRSVEALQKWSESAAKRIFAATRDPHECALLYLALGRRTVLGGLFKAVGNTKLAEFMGRDFAQERHRTAALKNGYTLMGQGRHELAAAFFVLGGSLSDAVATLKRSSQPDPSLALLVCRLAQPAGRKDPWGPALGADGVKLVEGLLAEGPEHAAAGEGDEAVWHRAALLGLVGRHAEALAAVEEALDKGGGSSSGATQHSLGAFCVFLLKQPVVSSAVRTTSLRTRRAALQSALSYSRAGLSLLALESMPSPCSDAQAQSGSLVRQSSGSGQSGTRASQEADSSGRMAGVPGVSQPVNSGMLNMDSFGGVVRGRGKGDPFGNSSGELDSGMLNMDSRGDNFGGGSGRARGTPRNSSGGAGQRHAEHGQLRGDSFGGGSGEGGNRGDPFGNSSGELDSGMLNMDSFGGDNFGGALEVVRGRGPKGTPEYSGELDSGMLNMDSRSGELDSGMLNMDSFGSDSFGGGSRGGGGVKGDPFGNSSGELDSGMLNMDSFGPSSLGGEGFLGASDLACPLVDDDPSESSNSVHSVHVRPSCTDHVSGELDFDSFGGASFGGASDLASGQLDSGALVGEDLEALAAEDSVAARGLSAAPHAARQHTAPCSTRGEEKAVENGLLTRIAAQCLVPYALQHLQLSPDHDLSQAQESAGSSSGEPASPRRHLTACAHALDGALPGRQLNVAELVGGTLEWSASLEGAEVKPKPRPRGAPRGPLTPLSKPASVPISPADRPQPSGALSPHQSTSGPRTPPDGSSPHRGGSSAGTPTTPPLRSSSYSTLLSAAAKLRPSSPGSPPRRPSIGRHQSEPDLSYPNSERRAERLHAEGVGSEGPLGAGIEVMKMTGDLLLAVAGNVVDPLQLAVATDKQGLVLAAGARLRKGARGSSILSYNGPGRRDGEERGGWVTDFSEGLVQNSWGSSTSIMAEAPLWSTSQWPPEEWAFNDDAAALAAAATGAGNTHSPDVVAPTLAAHPRRPLLLSGSSTGMVHLWHFGQSTALAAYGVHSPRGTRHAQHSDHSIRSIRFDRYGSRFVTASATGSTATWRLEVGALGSGAPPGPTEVQQCFETRADDVMHVGSGGSVLVVAGHSAGSLESIVLCDTLQPPRCARVAATPCHEGGARCLARVPRGGGAYGELIASGGLHGDVALHDLRRVGKGAPPLWHTGESCSGEVHAGAVVAAVAVPKGTAGDAALVTAGKDGNLRVWDVAGNCIQHICNAHLRHTFISPRCGGAMVQAAVTDVHSLDQALLTCGGDGIIKMWPYCTR</sequence>
<dbReference type="GO" id="GO:0007035">
    <property type="term" value="P:vacuolar acidification"/>
    <property type="evidence" value="ECO:0007669"/>
    <property type="project" value="TreeGrafter"/>
</dbReference>
<accession>A0AAE0BJR0</accession>
<evidence type="ECO:0000256" key="3">
    <source>
        <dbReference type="PROSITE-ProRule" id="PRU00221"/>
    </source>
</evidence>
<feature type="compositionally biased region" description="Gly residues" evidence="4">
    <location>
        <begin position="515"/>
        <end position="526"/>
    </location>
</feature>
<feature type="region of interest" description="Disordered" evidence="4">
    <location>
        <begin position="603"/>
        <end position="624"/>
    </location>
</feature>
<feature type="compositionally biased region" description="Gly residues" evidence="4">
    <location>
        <begin position="603"/>
        <end position="614"/>
    </location>
</feature>